<feature type="chain" id="PRO_5015597602" description="DUF4890 domain-containing protein" evidence="2">
    <location>
        <begin position="22"/>
        <end position="157"/>
    </location>
</feature>
<evidence type="ECO:0000256" key="1">
    <source>
        <dbReference type="SAM" id="MobiDB-lite"/>
    </source>
</evidence>
<name>A0A2S1LDF9_9FLAO</name>
<evidence type="ECO:0000313" key="3">
    <source>
        <dbReference type="EMBL" id="AWG21793.1"/>
    </source>
</evidence>
<sequence>MKLKSLFFIIVLFLTVGTANAQYGYGNNGGYGGGGYGSSNGSGRMNRDSQIPSTPDKPKEIPVEVTVGEIMKKMTPELKLDALQEIAIGNVLKESIREQGIIIKDEKVGQEQKVKEIEALSEITTRKINEYLNPDQKELYKKWVQQKPASKKRKRRD</sequence>
<evidence type="ECO:0000256" key="2">
    <source>
        <dbReference type="SAM" id="SignalP"/>
    </source>
</evidence>
<dbReference type="Proteomes" id="UP000244527">
    <property type="component" value="Chromosome"/>
</dbReference>
<accession>A0A2S1LDF9</accession>
<organism evidence="3 4">
    <name type="scientific">Flavobacterium faecale</name>
    <dbReference type="NCBI Taxonomy" id="1355330"/>
    <lineage>
        <taxon>Bacteria</taxon>
        <taxon>Pseudomonadati</taxon>
        <taxon>Bacteroidota</taxon>
        <taxon>Flavobacteriia</taxon>
        <taxon>Flavobacteriales</taxon>
        <taxon>Flavobacteriaceae</taxon>
        <taxon>Flavobacterium</taxon>
    </lineage>
</organism>
<feature type="signal peptide" evidence="2">
    <location>
        <begin position="1"/>
        <end position="21"/>
    </location>
</feature>
<dbReference type="EMBL" id="CP020918">
    <property type="protein sequence ID" value="AWG21793.1"/>
    <property type="molecule type" value="Genomic_DNA"/>
</dbReference>
<evidence type="ECO:0008006" key="5">
    <source>
        <dbReference type="Google" id="ProtNLM"/>
    </source>
</evidence>
<keyword evidence="2" id="KW-0732">Signal</keyword>
<protein>
    <recommendedName>
        <fullName evidence="5">DUF4890 domain-containing protein</fullName>
    </recommendedName>
</protein>
<reference evidence="3 4" key="1">
    <citation type="submission" date="2017-04" db="EMBL/GenBank/DDBJ databases">
        <title>Compelte genome sequence of WV33.</title>
        <authorList>
            <person name="Lee P.C."/>
        </authorList>
    </citation>
    <scope>NUCLEOTIDE SEQUENCE [LARGE SCALE GENOMIC DNA]</scope>
    <source>
        <strain evidence="3 4">WV33</strain>
    </source>
</reference>
<dbReference type="KEGG" id="ffa:FFWV33_09690"/>
<evidence type="ECO:0000313" key="4">
    <source>
        <dbReference type="Proteomes" id="UP000244527"/>
    </source>
</evidence>
<feature type="region of interest" description="Disordered" evidence="1">
    <location>
        <begin position="38"/>
        <end position="59"/>
    </location>
</feature>
<proteinExistence type="predicted"/>
<dbReference type="AlphaFoldDB" id="A0A2S1LDF9"/>
<keyword evidence="4" id="KW-1185">Reference proteome</keyword>
<gene>
    <name evidence="3" type="ORF">FFWV33_09690</name>
</gene>